<keyword evidence="1" id="KW-0732">Signal</keyword>
<dbReference type="AlphaFoldDB" id="A0A1W1HZV3"/>
<dbReference type="STRING" id="1325564.NSJP_0103"/>
<accession>A0A1W1HZV3</accession>
<dbReference type="Pfam" id="PF13435">
    <property type="entry name" value="Cytochrome_C554"/>
    <property type="match status" value="1"/>
</dbReference>
<gene>
    <name evidence="3" type="ORF">NSJP_0103</name>
</gene>
<evidence type="ECO:0000259" key="2">
    <source>
        <dbReference type="Pfam" id="PF13435"/>
    </source>
</evidence>
<dbReference type="PANTHER" id="PTHR35038:SF10">
    <property type="entry name" value="HIGH-MOLECULAR-WEIGHT CYTOCHROME C"/>
    <property type="match status" value="1"/>
</dbReference>
<dbReference type="InterPro" id="IPR036280">
    <property type="entry name" value="Multihaem_cyt_sf"/>
</dbReference>
<dbReference type="InterPro" id="IPR051829">
    <property type="entry name" value="Multiheme_Cytochr_ET"/>
</dbReference>
<feature type="domain" description="Cytochrome c-552/4" evidence="2">
    <location>
        <begin position="59"/>
        <end position="142"/>
    </location>
</feature>
<evidence type="ECO:0000256" key="1">
    <source>
        <dbReference type="ARBA" id="ARBA00022729"/>
    </source>
</evidence>
<protein>
    <recommendedName>
        <fullName evidence="2">Cytochrome c-552/4 domain-containing protein</fullName>
    </recommendedName>
</protein>
<proteinExistence type="predicted"/>
<dbReference type="PANTHER" id="PTHR35038">
    <property type="entry name" value="DISSIMILATORY SULFITE REDUCTASE SIRA"/>
    <property type="match status" value="1"/>
</dbReference>
<organism evidence="3 4">
    <name type="scientific">Nitrospira japonica</name>
    <dbReference type="NCBI Taxonomy" id="1325564"/>
    <lineage>
        <taxon>Bacteria</taxon>
        <taxon>Pseudomonadati</taxon>
        <taxon>Nitrospirota</taxon>
        <taxon>Nitrospiria</taxon>
        <taxon>Nitrospirales</taxon>
        <taxon>Nitrospiraceae</taxon>
        <taxon>Nitrospira</taxon>
    </lineage>
</organism>
<evidence type="ECO:0000313" key="4">
    <source>
        <dbReference type="Proteomes" id="UP000192042"/>
    </source>
</evidence>
<dbReference type="EMBL" id="LT828648">
    <property type="protein sequence ID" value="SLM46275.1"/>
    <property type="molecule type" value="Genomic_DNA"/>
</dbReference>
<dbReference type="OrthoDB" id="9814800at2"/>
<keyword evidence="4" id="KW-1185">Reference proteome</keyword>
<reference evidence="3 4" key="1">
    <citation type="submission" date="2017-03" db="EMBL/GenBank/DDBJ databases">
        <authorList>
            <person name="Afonso C.L."/>
            <person name="Miller P.J."/>
            <person name="Scott M.A."/>
            <person name="Spackman E."/>
            <person name="Goraichik I."/>
            <person name="Dimitrov K.M."/>
            <person name="Suarez D.L."/>
            <person name="Swayne D.E."/>
        </authorList>
    </citation>
    <scope>NUCLEOTIDE SEQUENCE [LARGE SCALE GENOMIC DNA]</scope>
    <source>
        <strain evidence="3">Genome sequencing of Nitrospira japonica strain NJ11</strain>
    </source>
</reference>
<dbReference type="SUPFAM" id="SSF48695">
    <property type="entry name" value="Multiheme cytochromes"/>
    <property type="match status" value="1"/>
</dbReference>
<dbReference type="KEGG" id="nja:NSJP_0103"/>
<dbReference type="InterPro" id="IPR023155">
    <property type="entry name" value="Cyt_c-552/4"/>
</dbReference>
<dbReference type="Proteomes" id="UP000192042">
    <property type="component" value="Chromosome I"/>
</dbReference>
<evidence type="ECO:0000313" key="3">
    <source>
        <dbReference type="EMBL" id="SLM46275.1"/>
    </source>
</evidence>
<sequence length="422" mass="46971">MAGQSMHRIFRAVAVKKTTLAVVFVALAWTWLGTVEDRTLAQDAKSQASIEKAFPNSNKCKRCHERVFEEWETSPLSRSIHSPAFRATLDAFLASPEGKDKALCFRCHAPHIREFQDHTQLFIDQVKSGDPQLDGVACAQCHLIKQVDRAKHPPEPKYEAPGSKTLYGPYKDFSQNLAHQSMELGLFKKSDLCLNCHQAVPSAANLGKANDLLGNWDQSKAVKSGKECQSCHMPEQTGESANGEKKRTVANHTFPGRIGKLRQEAAKLDVETKIEGDKTTVIVKVQSLVPHNLPTTHPAWASVVLDLVIKGKNLKTVFSDKRIYGRVYHNAKGEKTQFDFEAVKVVEDTVLKPEELRVETFTFPTPKETRTFDVEATLSYAPITGPAPFLQRIEAESSKGTSDPVFQPIEIVTRTENVPIAR</sequence>
<name>A0A1W1HZV3_9BACT</name>
<dbReference type="Gene3D" id="1.10.1130.10">
    <property type="entry name" value="Flavocytochrome C3, Chain A"/>
    <property type="match status" value="1"/>
</dbReference>